<dbReference type="GO" id="GO:0031505">
    <property type="term" value="P:fungal-type cell wall organization"/>
    <property type="evidence" value="ECO:0007669"/>
    <property type="project" value="InterPro"/>
</dbReference>
<dbReference type="EMBL" id="CP051139">
    <property type="protein sequence ID" value="QIW95680.1"/>
    <property type="molecule type" value="Genomic_DNA"/>
</dbReference>
<accession>A0A6H0XM14</accession>
<evidence type="ECO:0000313" key="4">
    <source>
        <dbReference type="Proteomes" id="UP000503462"/>
    </source>
</evidence>
<evidence type="ECO:0000256" key="1">
    <source>
        <dbReference type="SAM" id="MobiDB-lite"/>
    </source>
</evidence>
<name>A0A6H0XM14_9PEZI</name>
<evidence type="ECO:0000256" key="2">
    <source>
        <dbReference type="SAM" id="SignalP"/>
    </source>
</evidence>
<keyword evidence="2" id="KW-0732">Signal</keyword>
<dbReference type="Proteomes" id="UP000503462">
    <property type="component" value="Chromosome 1"/>
</dbReference>
<gene>
    <name evidence="3" type="ORF">AMS68_001198</name>
</gene>
<organism evidence="3 4">
    <name type="scientific">Peltaster fructicola</name>
    <dbReference type="NCBI Taxonomy" id="286661"/>
    <lineage>
        <taxon>Eukaryota</taxon>
        <taxon>Fungi</taxon>
        <taxon>Dikarya</taxon>
        <taxon>Ascomycota</taxon>
        <taxon>Pezizomycotina</taxon>
        <taxon>Dothideomycetes</taxon>
        <taxon>Dothideomycetes incertae sedis</taxon>
        <taxon>Peltaster</taxon>
    </lineage>
</organism>
<proteinExistence type="predicted"/>
<keyword evidence="4" id="KW-1185">Reference proteome</keyword>
<dbReference type="InterPro" id="IPR031452">
    <property type="entry name" value="Kre1"/>
</dbReference>
<evidence type="ECO:0000313" key="3">
    <source>
        <dbReference type="EMBL" id="QIW95680.1"/>
    </source>
</evidence>
<protein>
    <recommendedName>
        <fullName evidence="5">Yeast cell wall synthesis Kre9/Knh1 C-terminal domain-containing protein</fullName>
    </recommendedName>
</protein>
<dbReference type="Pfam" id="PF17056">
    <property type="entry name" value="KRE1"/>
    <property type="match status" value="1"/>
</dbReference>
<evidence type="ECO:0008006" key="5">
    <source>
        <dbReference type="Google" id="ProtNLM"/>
    </source>
</evidence>
<reference evidence="3 4" key="1">
    <citation type="journal article" date="2016" name="Sci. Rep.">
        <title>Peltaster fructicola genome reveals evolution from an invasive phytopathogen to an ectophytic parasite.</title>
        <authorList>
            <person name="Xu C."/>
            <person name="Chen H."/>
            <person name="Gleason M.L."/>
            <person name="Xu J.R."/>
            <person name="Liu H."/>
            <person name="Zhang R."/>
            <person name="Sun G."/>
        </authorList>
    </citation>
    <scope>NUCLEOTIDE SEQUENCE [LARGE SCALE GENOMIC DNA]</scope>
    <source>
        <strain evidence="3 4">LNHT1506</strain>
    </source>
</reference>
<dbReference type="AlphaFoldDB" id="A0A6H0XM14"/>
<feature type="signal peptide" evidence="2">
    <location>
        <begin position="1"/>
        <end position="18"/>
    </location>
</feature>
<feature type="chain" id="PRO_5026346325" description="Yeast cell wall synthesis Kre9/Knh1 C-terminal domain-containing protein" evidence="2">
    <location>
        <begin position="19"/>
        <end position="142"/>
    </location>
</feature>
<feature type="region of interest" description="Disordered" evidence="1">
    <location>
        <begin position="121"/>
        <end position="142"/>
    </location>
</feature>
<sequence length="142" mass="14949">MKTSIAIAALLSSATTFALELPAATISPALWIPEATPTPLSGQLGEGEAQELEPRQATVHNIAPVAPTQAPTVTTNWLPTYINGVTTYVPVVYTQTFPSEYMPYPAPLSGQIGLGTLTKEKRDAAPQPTGNDHGLAGRIRIA</sequence>